<dbReference type="Pfam" id="PF16538">
    <property type="entry name" value="FlgT_C"/>
    <property type="match status" value="1"/>
</dbReference>
<feature type="domain" description="Flagellar assembly protein T N-terminal" evidence="3">
    <location>
        <begin position="25"/>
        <end position="109"/>
    </location>
</feature>
<comment type="caution">
    <text evidence="4">The sequence shown here is derived from an EMBL/GenBank/DDBJ whole genome shotgun (WGS) entry which is preliminary data.</text>
</comment>
<dbReference type="OrthoDB" id="8778507at2"/>
<dbReference type="InterPro" id="IPR038165">
    <property type="entry name" value="FlgT_C_sf"/>
</dbReference>
<evidence type="ECO:0000313" key="5">
    <source>
        <dbReference type="Proteomes" id="UP000002171"/>
    </source>
</evidence>
<organism evidence="4 5">
    <name type="scientific">Neptuniibacter caesariensis</name>
    <dbReference type="NCBI Taxonomy" id="207954"/>
    <lineage>
        <taxon>Bacteria</taxon>
        <taxon>Pseudomonadati</taxon>
        <taxon>Pseudomonadota</taxon>
        <taxon>Gammaproteobacteria</taxon>
        <taxon>Oceanospirillales</taxon>
        <taxon>Oceanospirillaceae</taxon>
        <taxon>Neptuniibacter</taxon>
    </lineage>
</organism>
<feature type="domain" description="Flagellar assembly protein T C-terminal" evidence="1">
    <location>
        <begin position="328"/>
        <end position="402"/>
    </location>
</feature>
<dbReference type="InterPro" id="IPR038180">
    <property type="entry name" value="FlgT_N_sf"/>
</dbReference>
<dbReference type="Gene3D" id="3.30.1660.40">
    <property type="entry name" value="FlgT, N-terminal domain"/>
    <property type="match status" value="1"/>
</dbReference>
<dbReference type="InterPro" id="IPR032386">
    <property type="entry name" value="FlgT_M"/>
</dbReference>
<name>A0A7U8CAD3_NEPCE</name>
<dbReference type="Pfam" id="PF16548">
    <property type="entry name" value="FlgT_N"/>
    <property type="match status" value="1"/>
</dbReference>
<reference evidence="4 5" key="1">
    <citation type="submission" date="2006-02" db="EMBL/GenBank/DDBJ databases">
        <authorList>
            <person name="Pinhassi J."/>
            <person name="Pedros-Alio C."/>
            <person name="Ferriera S."/>
            <person name="Johnson J."/>
            <person name="Kravitz S."/>
            <person name="Halpern A."/>
            <person name="Remington K."/>
            <person name="Beeson K."/>
            <person name="Tran B."/>
            <person name="Rogers Y.-H."/>
            <person name="Friedman R."/>
            <person name="Venter J.C."/>
        </authorList>
    </citation>
    <scope>NUCLEOTIDE SEQUENCE [LARGE SCALE GENOMIC DNA]</scope>
    <source>
        <strain evidence="4 5">MED92</strain>
    </source>
</reference>
<dbReference type="Gene3D" id="2.40.10.410">
    <property type="entry name" value="FlgT, C-terminal domain"/>
    <property type="match status" value="1"/>
</dbReference>
<protein>
    <submittedName>
        <fullName evidence="4">Putative lipoprotein</fullName>
    </submittedName>
</protein>
<dbReference type="Proteomes" id="UP000002171">
    <property type="component" value="Unassembled WGS sequence"/>
</dbReference>
<dbReference type="EMBL" id="AAOW01000001">
    <property type="protein sequence ID" value="EAR63035.1"/>
    <property type="molecule type" value="Genomic_DNA"/>
</dbReference>
<evidence type="ECO:0000259" key="3">
    <source>
        <dbReference type="Pfam" id="PF16548"/>
    </source>
</evidence>
<dbReference type="RefSeq" id="WP_007022053.1">
    <property type="nucleotide sequence ID" value="NZ_CH724126.1"/>
</dbReference>
<keyword evidence="5" id="KW-1185">Reference proteome</keyword>
<gene>
    <name evidence="4" type="ORF">MED92_07946</name>
</gene>
<accession>A0A7U8CAD3</accession>
<dbReference type="Gene3D" id="3.40.50.10610">
    <property type="entry name" value="ABC-type transport auxiliary lipoprotein component"/>
    <property type="match status" value="1"/>
</dbReference>
<feature type="domain" description="Flagellar assembly protein T middle" evidence="2">
    <location>
        <begin position="118"/>
        <end position="281"/>
    </location>
</feature>
<dbReference type="Pfam" id="PF16539">
    <property type="entry name" value="FlgT_M"/>
    <property type="match status" value="1"/>
</dbReference>
<evidence type="ECO:0000259" key="2">
    <source>
        <dbReference type="Pfam" id="PF16539"/>
    </source>
</evidence>
<keyword evidence="4" id="KW-0449">Lipoprotein</keyword>
<dbReference type="InterPro" id="IPR032370">
    <property type="entry name" value="FlgT_N"/>
</dbReference>
<dbReference type="InterPro" id="IPR032388">
    <property type="entry name" value="FlgT_C"/>
</dbReference>
<proteinExistence type="predicted"/>
<evidence type="ECO:0000313" key="4">
    <source>
        <dbReference type="EMBL" id="EAR63035.1"/>
    </source>
</evidence>
<sequence>MFNLLIRLTVLCILLIMPRIALSAIVEAEGMAIIHNNDISSAREAAILDASQQASMQAAVYVSSSQIVRDGILQIDNMQISTLGKVSNIEIVDEKVIGNRLQIRIRADVLVDQGCENGVTNQYSKSIAFTAFPVTNLRQLSLGGLQNISSDFSASLSQHAQKESGIVAHNISKLNISLTNPASLPDQLDERAINAVTSQLNGSTPNYIVSGIINDVSMIDPRTHTEDNYFVDLYNRLDYKSKKHLRNFDISFFVYDGYSGNLVAQKQYQTAGLWNLDRTIKTGFNTAGFRKQDYGQKVNKLEKQIIENLSTDLHCEPFTAQITRTLDKQLWINSGKRHGIKRGDKMTVYRKSTFFGNDMRATTDLINTQQTLIIEDVQMNTASGRLTSAAESFNIRPGDLAIAR</sequence>
<dbReference type="AlphaFoldDB" id="A0A7U8CAD3"/>
<evidence type="ECO:0000259" key="1">
    <source>
        <dbReference type="Pfam" id="PF16538"/>
    </source>
</evidence>